<name>A0A1I4WRA5_9FLAO</name>
<keyword evidence="1" id="KW-0472">Membrane</keyword>
<keyword evidence="1" id="KW-0812">Transmembrane</keyword>
<evidence type="ECO:0000256" key="1">
    <source>
        <dbReference type="SAM" id="Phobius"/>
    </source>
</evidence>
<sequence length="64" mass="6535">MSKQGIVAAGIGILVGLVAGYWYYSAIGCASGSCSITSNPVNSTLYGGLIGGLIGSFFEKKRTK</sequence>
<evidence type="ECO:0000313" key="2">
    <source>
        <dbReference type="EMBL" id="SFN16341.1"/>
    </source>
</evidence>
<reference evidence="3" key="1">
    <citation type="submission" date="2016-10" db="EMBL/GenBank/DDBJ databases">
        <authorList>
            <person name="Varghese N."/>
            <person name="Submissions S."/>
        </authorList>
    </citation>
    <scope>NUCLEOTIDE SEQUENCE [LARGE SCALE GENOMIC DNA]</scope>
    <source>
        <strain evidence="3">DSM 4002</strain>
    </source>
</reference>
<dbReference type="Proteomes" id="UP000182961">
    <property type="component" value="Unassembled WGS sequence"/>
</dbReference>
<dbReference type="AlphaFoldDB" id="A0A1I4WRA5"/>
<accession>A0A1I4WRA5</accession>
<proteinExistence type="predicted"/>
<organism evidence="2 3">
    <name type="scientific">Flavobacterium succinicans</name>
    <dbReference type="NCBI Taxonomy" id="29536"/>
    <lineage>
        <taxon>Bacteria</taxon>
        <taxon>Pseudomonadati</taxon>
        <taxon>Bacteroidota</taxon>
        <taxon>Flavobacteriia</taxon>
        <taxon>Flavobacteriales</taxon>
        <taxon>Flavobacteriaceae</taxon>
        <taxon>Flavobacterium</taxon>
    </lineage>
</organism>
<keyword evidence="3" id="KW-1185">Reference proteome</keyword>
<feature type="transmembrane region" description="Helical" evidence="1">
    <location>
        <begin position="36"/>
        <end position="58"/>
    </location>
</feature>
<dbReference type="EMBL" id="FOUT01000007">
    <property type="protein sequence ID" value="SFN16341.1"/>
    <property type="molecule type" value="Genomic_DNA"/>
</dbReference>
<feature type="transmembrane region" description="Helical" evidence="1">
    <location>
        <begin position="7"/>
        <end position="24"/>
    </location>
</feature>
<evidence type="ECO:0000313" key="3">
    <source>
        <dbReference type="Proteomes" id="UP000182961"/>
    </source>
</evidence>
<protein>
    <recommendedName>
        <fullName evidence="4">YtxH domain-containing protein</fullName>
    </recommendedName>
</protein>
<dbReference type="PROSITE" id="PS51257">
    <property type="entry name" value="PROKAR_LIPOPROTEIN"/>
    <property type="match status" value="1"/>
</dbReference>
<dbReference type="eggNOG" id="COG0607">
    <property type="taxonomic scope" value="Bacteria"/>
</dbReference>
<keyword evidence="1" id="KW-1133">Transmembrane helix</keyword>
<dbReference type="RefSeq" id="WP_024980851.1">
    <property type="nucleotide sequence ID" value="NZ_CBCRUM010000013.1"/>
</dbReference>
<gene>
    <name evidence="2" type="ORF">SAMN05444143_10775</name>
</gene>
<evidence type="ECO:0008006" key="4">
    <source>
        <dbReference type="Google" id="ProtNLM"/>
    </source>
</evidence>